<dbReference type="RefSeq" id="WP_015090686.1">
    <property type="nucleotide sequence ID" value="NC_019567.1"/>
</dbReference>
<dbReference type="OrthoDB" id="9946912at2"/>
<feature type="region of interest" description="Disordered" evidence="1">
    <location>
        <begin position="257"/>
        <end position="303"/>
    </location>
</feature>
<organism evidence="3 4">
    <name type="scientific">Bdellovibrio bacteriovorus str. Tiberius</name>
    <dbReference type="NCBI Taxonomy" id="1069642"/>
    <lineage>
        <taxon>Bacteria</taxon>
        <taxon>Pseudomonadati</taxon>
        <taxon>Bdellovibrionota</taxon>
        <taxon>Bdellovibrionia</taxon>
        <taxon>Bdellovibrionales</taxon>
        <taxon>Pseudobdellovibrionaceae</taxon>
        <taxon>Bdellovibrio</taxon>
    </lineage>
</organism>
<feature type="region of interest" description="Disordered" evidence="1">
    <location>
        <begin position="168"/>
        <end position="211"/>
    </location>
</feature>
<dbReference type="KEGG" id="bbat:Bdt_1532"/>
<dbReference type="Proteomes" id="UP000010074">
    <property type="component" value="Chromosome"/>
</dbReference>
<keyword evidence="2" id="KW-0732">Signal</keyword>
<sequence>MKFSKLIFGLLVLTQVQAYSAPLCLNDRYQSKWTAETLAEQLPFLQERAKAAKPLWAGLQGEDLLIKEDTLLVLPENPSQYLAEIGKLTVRNNALIFYAQNARLVVAEVMKSSRVQMLDVAALNLSAEIDHANRIVSLTELKNNPDQVEPFKRCTLMTCAGVSAANGSHGGAGGNGRDAGGKIKWGIPKSTPSSDGGAGASGGAGANGRNGDNGAPGVAGLNAHKLFMQFESVDLCSGVEIVASGGVGLKGLKGLNAQDAGQGGNGGKGGRGGGAKWDRKASRGGHGGAGGAGGNGGNGGFGGDGGKGGDGGLVVVVVKPRFMDMVKVNDNINVLVAGGKGGPGGAKGLAGKGGRGGLAGDGGDGGDGSVFSHGGSSGLVGSAGMQGQDGKDGQEGRPGVEGREGLVTKAEIYISNDVSIESFQF</sequence>
<name>K7YUA5_BDEBC</name>
<accession>K7YUA5</accession>
<feature type="compositionally biased region" description="Gly residues" evidence="1">
    <location>
        <begin position="196"/>
        <end position="208"/>
    </location>
</feature>
<evidence type="ECO:0000256" key="1">
    <source>
        <dbReference type="SAM" id="MobiDB-lite"/>
    </source>
</evidence>
<dbReference type="PATRIC" id="fig|1069642.3.peg.1514"/>
<feature type="compositionally biased region" description="Basic and acidic residues" evidence="1">
    <location>
        <begin position="389"/>
        <end position="402"/>
    </location>
</feature>
<feature type="chain" id="PRO_5003915689" evidence="2">
    <location>
        <begin position="21"/>
        <end position="425"/>
    </location>
</feature>
<dbReference type="STRING" id="1069642.Bdt_1532"/>
<feature type="compositionally biased region" description="Gly residues" evidence="1">
    <location>
        <begin position="358"/>
        <end position="368"/>
    </location>
</feature>
<reference evidence="3 4" key="1">
    <citation type="journal article" date="2012" name="BMC Genomics">
        <title>Genome analysis of a simultaneously predatory and prey-independent, novel Bdellovibrio bacteriovorus from the River Tiber, supports in silico predictions of both ancient and recent lateral gene transfer from diverse bacteria.</title>
        <authorList>
            <person name="Hobley L."/>
            <person name="Lerner T.R."/>
            <person name="Williams L.E."/>
            <person name="Lambert C."/>
            <person name="Till R."/>
            <person name="Milner D.S."/>
            <person name="Basford S.M."/>
            <person name="Capeness M.J."/>
            <person name="Fenton A.K."/>
            <person name="Atterbury R.J."/>
            <person name="Harris M.A."/>
            <person name="Sockett R.E."/>
        </authorList>
    </citation>
    <scope>NUCLEOTIDE SEQUENCE [LARGE SCALE GENOMIC DNA]</scope>
    <source>
        <strain evidence="3 4">Tiberius</strain>
    </source>
</reference>
<gene>
    <name evidence="3" type="ORF">Bdt_1532</name>
</gene>
<dbReference type="EMBL" id="CP002930">
    <property type="protein sequence ID" value="AFY01228.1"/>
    <property type="molecule type" value="Genomic_DNA"/>
</dbReference>
<feature type="compositionally biased region" description="Gly residues" evidence="1">
    <location>
        <begin position="261"/>
        <end position="275"/>
    </location>
</feature>
<dbReference type="AlphaFoldDB" id="K7YUA5"/>
<feature type="region of interest" description="Disordered" evidence="1">
    <location>
        <begin position="358"/>
        <end position="402"/>
    </location>
</feature>
<feature type="compositionally biased region" description="Low complexity" evidence="1">
    <location>
        <begin position="369"/>
        <end position="383"/>
    </location>
</feature>
<protein>
    <submittedName>
        <fullName evidence="3">Uncharacterized protein</fullName>
    </submittedName>
</protein>
<evidence type="ECO:0000313" key="3">
    <source>
        <dbReference type="EMBL" id="AFY01228.1"/>
    </source>
</evidence>
<feature type="compositionally biased region" description="Gly residues" evidence="1">
    <location>
        <begin position="284"/>
        <end position="303"/>
    </location>
</feature>
<evidence type="ECO:0000256" key="2">
    <source>
        <dbReference type="SAM" id="SignalP"/>
    </source>
</evidence>
<feature type="compositionally biased region" description="Gly residues" evidence="1">
    <location>
        <begin position="168"/>
        <end position="178"/>
    </location>
</feature>
<dbReference type="HOGENOM" id="CLU_645064_0_0_7"/>
<evidence type="ECO:0000313" key="4">
    <source>
        <dbReference type="Proteomes" id="UP000010074"/>
    </source>
</evidence>
<dbReference type="PRINTS" id="PR01228">
    <property type="entry name" value="EGGSHELL"/>
</dbReference>
<proteinExistence type="predicted"/>
<feature type="signal peptide" evidence="2">
    <location>
        <begin position="1"/>
        <end position="20"/>
    </location>
</feature>